<feature type="compositionally biased region" description="Basic residues" evidence="1">
    <location>
        <begin position="61"/>
        <end position="71"/>
    </location>
</feature>
<dbReference type="GO" id="GO:0005829">
    <property type="term" value="C:cytosol"/>
    <property type="evidence" value="ECO:0007669"/>
    <property type="project" value="TreeGrafter"/>
</dbReference>
<keyword evidence="3" id="KW-1185">Reference proteome</keyword>
<dbReference type="PANTHER" id="PTHR28272">
    <property type="entry name" value="RIBONUCLEASES P/MRP PROTEIN SUBUNIT POP3"/>
    <property type="match status" value="1"/>
</dbReference>
<dbReference type="GO" id="GO:0034965">
    <property type="term" value="P:intronic box C/D snoRNA processing"/>
    <property type="evidence" value="ECO:0007669"/>
    <property type="project" value="TreeGrafter"/>
</dbReference>
<dbReference type="GO" id="GO:0000171">
    <property type="term" value="F:ribonuclease MRP activity"/>
    <property type="evidence" value="ECO:0007669"/>
    <property type="project" value="TreeGrafter"/>
</dbReference>
<feature type="region of interest" description="Disordered" evidence="1">
    <location>
        <begin position="56"/>
        <end position="87"/>
    </location>
</feature>
<dbReference type="Proteomes" id="UP000887226">
    <property type="component" value="Unassembled WGS sequence"/>
</dbReference>
<dbReference type="GO" id="GO:0008033">
    <property type="term" value="P:tRNA processing"/>
    <property type="evidence" value="ECO:0007669"/>
    <property type="project" value="InterPro"/>
</dbReference>
<dbReference type="OrthoDB" id="20109at2759"/>
<feature type="region of interest" description="Disordered" evidence="1">
    <location>
        <begin position="110"/>
        <end position="135"/>
    </location>
</feature>
<sequence length="262" mass="28759">MNKKAGSMERKQKTIFQLDTPFDVVKWPEISLENQDTILELLCSILSPIGKHRAANVVPSKGKRDKKRKRREAKESSDVPAQSVPPPAPEISRYIAVGLNSITRQLVASSHKSMPTQITEDNIPNESTAEKSEMKKKETLSVGSYFVAVFVTRTSESPALHEHLPQLIVTASLACTTSSPTRLVQLPEGSEDRLAQALGIPRVSFLGLLEGAPHSTSLLDLVREAVAPIEIPSLKGVEYLPVKINAIQTTALVPVRKTLWRS</sequence>
<dbReference type="AlphaFoldDB" id="A0A9P8CE82"/>
<dbReference type="PANTHER" id="PTHR28272:SF1">
    <property type="entry name" value="RIBONUCLEASES P_MRP PROTEIN SUBUNIT POP3"/>
    <property type="match status" value="1"/>
</dbReference>
<evidence type="ECO:0000313" key="3">
    <source>
        <dbReference type="Proteomes" id="UP000887226"/>
    </source>
</evidence>
<name>A0A9P8CE82_9HELO</name>
<dbReference type="GO" id="GO:0006364">
    <property type="term" value="P:rRNA processing"/>
    <property type="evidence" value="ECO:0007669"/>
    <property type="project" value="InterPro"/>
</dbReference>
<dbReference type="GO" id="GO:0000172">
    <property type="term" value="C:ribonuclease MRP complex"/>
    <property type="evidence" value="ECO:0007669"/>
    <property type="project" value="TreeGrafter"/>
</dbReference>
<reference evidence="2" key="1">
    <citation type="journal article" date="2021" name="IMA Fungus">
        <title>Genomic characterization of three marine fungi, including Emericellopsis atlantica sp. nov. with signatures of a generalist lifestyle and marine biomass degradation.</title>
        <authorList>
            <person name="Hagestad O.C."/>
            <person name="Hou L."/>
            <person name="Andersen J.H."/>
            <person name="Hansen E.H."/>
            <person name="Altermark B."/>
            <person name="Li C."/>
            <person name="Kuhnert E."/>
            <person name="Cox R.J."/>
            <person name="Crous P.W."/>
            <person name="Spatafora J.W."/>
            <person name="Lail K."/>
            <person name="Amirebrahimi M."/>
            <person name="Lipzen A."/>
            <person name="Pangilinan J."/>
            <person name="Andreopoulos W."/>
            <person name="Hayes R.D."/>
            <person name="Ng V."/>
            <person name="Grigoriev I.V."/>
            <person name="Jackson S.A."/>
            <person name="Sutton T.D.S."/>
            <person name="Dobson A.D.W."/>
            <person name="Rama T."/>
        </authorList>
    </citation>
    <scope>NUCLEOTIDE SEQUENCE</scope>
    <source>
        <strain evidence="2">TRa3180A</strain>
    </source>
</reference>
<evidence type="ECO:0000313" key="2">
    <source>
        <dbReference type="EMBL" id="KAG9243507.1"/>
    </source>
</evidence>
<accession>A0A9P8CE82</accession>
<evidence type="ECO:0000256" key="1">
    <source>
        <dbReference type="SAM" id="MobiDB-lite"/>
    </source>
</evidence>
<dbReference type="GO" id="GO:0005655">
    <property type="term" value="C:nucleolar ribonuclease P complex"/>
    <property type="evidence" value="ECO:0007669"/>
    <property type="project" value="TreeGrafter"/>
</dbReference>
<gene>
    <name evidence="2" type="ORF">BJ878DRAFT_510378</name>
</gene>
<dbReference type="EMBL" id="MU253971">
    <property type="protein sequence ID" value="KAG9243507.1"/>
    <property type="molecule type" value="Genomic_DNA"/>
</dbReference>
<comment type="caution">
    <text evidence="2">The sequence shown here is derived from an EMBL/GenBank/DDBJ whole genome shotgun (WGS) entry which is preliminary data.</text>
</comment>
<feature type="compositionally biased region" description="Polar residues" evidence="1">
    <location>
        <begin position="110"/>
        <end position="127"/>
    </location>
</feature>
<protein>
    <submittedName>
        <fullName evidence="2">Uncharacterized protein</fullName>
    </submittedName>
</protein>
<dbReference type="GO" id="GO:0004526">
    <property type="term" value="F:ribonuclease P activity"/>
    <property type="evidence" value="ECO:0007669"/>
    <property type="project" value="TreeGrafter"/>
</dbReference>
<dbReference type="Pfam" id="PF08228">
    <property type="entry name" value="RNase_P_pop3"/>
    <property type="match status" value="1"/>
</dbReference>
<dbReference type="InterPro" id="IPR013241">
    <property type="entry name" value="RNase_P_Pop3"/>
</dbReference>
<proteinExistence type="predicted"/>
<organism evidence="2 3">
    <name type="scientific">Calycina marina</name>
    <dbReference type="NCBI Taxonomy" id="1763456"/>
    <lineage>
        <taxon>Eukaryota</taxon>
        <taxon>Fungi</taxon>
        <taxon>Dikarya</taxon>
        <taxon>Ascomycota</taxon>
        <taxon>Pezizomycotina</taxon>
        <taxon>Leotiomycetes</taxon>
        <taxon>Helotiales</taxon>
        <taxon>Pezizellaceae</taxon>
        <taxon>Calycina</taxon>
    </lineage>
</organism>